<proteinExistence type="predicted"/>
<dbReference type="RefSeq" id="WP_109939879.1">
    <property type="nucleotide sequence ID" value="NZ_CP176366.1"/>
</dbReference>
<sequence length="100" mass="11779">MSSIYSTTTYEIVNDHDFNHLMRKYVAKWRHYLEDDHTPDYDIERAAVNLAFRDVLEYHPEVLIVTATLEIRRPHADRIIAQYHARETAPGAFRAMFAEA</sequence>
<dbReference type="GeneID" id="97609721"/>
<protein>
    <submittedName>
        <fullName evidence="1">Uncharacterized protein</fullName>
    </submittedName>
</protein>
<organism evidence="1 2">
    <name type="scientific">Methanospirillum stamsii</name>
    <dbReference type="NCBI Taxonomy" id="1277351"/>
    <lineage>
        <taxon>Archaea</taxon>
        <taxon>Methanobacteriati</taxon>
        <taxon>Methanobacteriota</taxon>
        <taxon>Stenosarchaea group</taxon>
        <taxon>Methanomicrobia</taxon>
        <taxon>Methanomicrobiales</taxon>
        <taxon>Methanospirillaceae</taxon>
        <taxon>Methanospirillum</taxon>
    </lineage>
</organism>
<evidence type="ECO:0000313" key="1">
    <source>
        <dbReference type="EMBL" id="PWR75360.1"/>
    </source>
</evidence>
<reference evidence="1 2" key="1">
    <citation type="submission" date="2018-05" db="EMBL/GenBank/DDBJ databases">
        <title>Draft genome of Methanospirillum stamsii Pt1.</title>
        <authorList>
            <person name="Dueholm M.S."/>
            <person name="Nielsen P.H."/>
            <person name="Bakmann L.F."/>
            <person name="Otzen D.E."/>
        </authorList>
    </citation>
    <scope>NUCLEOTIDE SEQUENCE [LARGE SCALE GENOMIC DNA]</scope>
    <source>
        <strain evidence="1 2">Pt1</strain>
    </source>
</reference>
<dbReference type="EMBL" id="QGMZ01000010">
    <property type="protein sequence ID" value="PWR75360.1"/>
    <property type="molecule type" value="Genomic_DNA"/>
</dbReference>
<evidence type="ECO:0000313" key="2">
    <source>
        <dbReference type="Proteomes" id="UP000245934"/>
    </source>
</evidence>
<name>A0A2V2N9G1_9EURY</name>
<comment type="caution">
    <text evidence="1">The sequence shown here is derived from an EMBL/GenBank/DDBJ whole genome shotgun (WGS) entry which is preliminary data.</text>
</comment>
<gene>
    <name evidence="1" type="ORF">DLD82_04285</name>
</gene>
<dbReference type="Proteomes" id="UP000245934">
    <property type="component" value="Unassembled WGS sequence"/>
</dbReference>
<accession>A0A2V2N9G1</accession>
<dbReference type="AlphaFoldDB" id="A0A2V2N9G1"/>
<keyword evidence="2" id="KW-1185">Reference proteome</keyword>